<evidence type="ECO:0000259" key="5">
    <source>
        <dbReference type="Pfam" id="PF18120"/>
    </source>
</evidence>
<dbReference type="Gene3D" id="3.20.20.80">
    <property type="entry name" value="Glycosidases"/>
    <property type="match status" value="1"/>
</dbReference>
<evidence type="ECO:0000313" key="6">
    <source>
        <dbReference type="EMBL" id="RDI98910.1"/>
    </source>
</evidence>
<protein>
    <recommendedName>
        <fullName evidence="8">Beta-galactosidase</fullName>
    </recommendedName>
</protein>
<dbReference type="AlphaFoldDB" id="A0A370KA45"/>
<dbReference type="GO" id="GO:0004565">
    <property type="term" value="F:beta-galactosidase activity"/>
    <property type="evidence" value="ECO:0007669"/>
    <property type="project" value="InterPro"/>
</dbReference>
<dbReference type="Proteomes" id="UP000254711">
    <property type="component" value="Unassembled WGS sequence"/>
</dbReference>
<dbReference type="Pfam" id="PF02449">
    <property type="entry name" value="Glyco_hydro_42"/>
    <property type="match status" value="1"/>
</dbReference>
<keyword evidence="1" id="KW-0378">Hydrolase</keyword>
<keyword evidence="7" id="KW-1185">Reference proteome</keyword>
<feature type="region of interest" description="Disordered" evidence="3">
    <location>
        <begin position="9"/>
        <end position="34"/>
    </location>
</feature>
<evidence type="ECO:0000256" key="1">
    <source>
        <dbReference type="ARBA" id="ARBA00022801"/>
    </source>
</evidence>
<dbReference type="InterPro" id="IPR017853">
    <property type="entry name" value="GH"/>
</dbReference>
<dbReference type="SUPFAM" id="SSF51445">
    <property type="entry name" value="(Trans)glycosidases"/>
    <property type="match status" value="1"/>
</dbReference>
<feature type="domain" description="Glycoside hydrolase family 42 N-terminal" evidence="4">
    <location>
        <begin position="110"/>
        <end position="153"/>
    </location>
</feature>
<evidence type="ECO:0000313" key="7">
    <source>
        <dbReference type="Proteomes" id="UP000254711"/>
    </source>
</evidence>
<accession>A0A370KA45</accession>
<sequence>MARRRWCHLPLPPTPTCRRRRDAGPPPRTRRMESSRMNRLMTRWLTALASLAMLATTAQAAELPRVRLEGGASQLIVDGKPFLILGGELGNSSAGAEAQADTVLPHLASLHVNTALVPVAWDQLEPQEGSYDFRVLDHWVEVARRQNMRLVLLWFGSWKNGFSEYAPGWVKADGARFPRARAVDGTPLEILSTFGEETLKLDRRAFAALMAHLRQTDKQQTVLMVQVENEVGLVGDGRDRSAEADRAFNSAVPASLVQALQSKRGELTPELAAHFNPQGRNWKEVFGDAADEVFMTWRYASYIDSVAQAGKEQYALPMYLNVQLPAPLERAGEYPSGGPHPYYQQVYRAVASHIDFYAPDIYWPEFEYWVQRYQALGNPVFIPEARLQVAPYNALYAYGQARGFGFSPFDIDSLPAPGKDGGQDPLMMQVYGALKQLGDMLPAAQADNRTRGMVLHAKSPRATQTVSLGGYLFSGTLARSWPEKTLLTDDGAMLVLESAPDEFFVVGSGLHVNVRRDPDTDARVAGISSIEEVTRSGAGWTVLQRLNGDQSNQGRQLMMDPRQIRIYRVRLHAFAR</sequence>
<dbReference type="Pfam" id="PF18120">
    <property type="entry name" value="DUF5597"/>
    <property type="match status" value="1"/>
</dbReference>
<dbReference type="Gene3D" id="2.60.220.20">
    <property type="entry name" value="putative beta-Galactosidase from caulobacter crescentus"/>
    <property type="match status" value="1"/>
</dbReference>
<keyword evidence="2" id="KW-0326">Glycosidase</keyword>
<feature type="domain" description="DUF5597" evidence="5">
    <location>
        <begin position="428"/>
        <end position="557"/>
    </location>
</feature>
<comment type="caution">
    <text evidence="6">The sequence shown here is derived from an EMBL/GenBank/DDBJ whole genome shotgun (WGS) entry which is preliminary data.</text>
</comment>
<reference evidence="6 7" key="1">
    <citation type="submission" date="2018-07" db="EMBL/GenBank/DDBJ databases">
        <title>Dyella solisilvae sp. nov., isolated from the pine and broad-leaved mixed forest soil.</title>
        <authorList>
            <person name="Gao Z."/>
            <person name="Qiu L."/>
        </authorList>
    </citation>
    <scope>NUCLEOTIDE SEQUENCE [LARGE SCALE GENOMIC DNA]</scope>
    <source>
        <strain evidence="6 7">DHG54</strain>
    </source>
</reference>
<gene>
    <name evidence="6" type="ORF">DVT68_10430</name>
</gene>
<evidence type="ECO:0008006" key="8">
    <source>
        <dbReference type="Google" id="ProtNLM"/>
    </source>
</evidence>
<evidence type="ECO:0000256" key="3">
    <source>
        <dbReference type="SAM" id="MobiDB-lite"/>
    </source>
</evidence>
<evidence type="ECO:0000259" key="4">
    <source>
        <dbReference type="Pfam" id="PF02449"/>
    </source>
</evidence>
<dbReference type="EMBL" id="QQSY01000002">
    <property type="protein sequence ID" value="RDI98910.1"/>
    <property type="molecule type" value="Genomic_DNA"/>
</dbReference>
<dbReference type="InterPro" id="IPR013529">
    <property type="entry name" value="Glyco_hydro_42_N"/>
</dbReference>
<organism evidence="6 7">
    <name type="scientific">Dyella solisilvae</name>
    <dbReference type="NCBI Taxonomy" id="1920168"/>
    <lineage>
        <taxon>Bacteria</taxon>
        <taxon>Pseudomonadati</taxon>
        <taxon>Pseudomonadota</taxon>
        <taxon>Gammaproteobacteria</taxon>
        <taxon>Lysobacterales</taxon>
        <taxon>Rhodanobacteraceae</taxon>
        <taxon>Dyella</taxon>
    </lineage>
</organism>
<dbReference type="InterPro" id="IPR040719">
    <property type="entry name" value="DUF5597"/>
</dbReference>
<name>A0A370KA45_9GAMM</name>
<proteinExistence type="predicted"/>
<evidence type="ECO:0000256" key="2">
    <source>
        <dbReference type="ARBA" id="ARBA00023295"/>
    </source>
</evidence>
<dbReference type="GO" id="GO:0009341">
    <property type="term" value="C:beta-galactosidase complex"/>
    <property type="evidence" value="ECO:0007669"/>
    <property type="project" value="InterPro"/>
</dbReference>
<dbReference type="GO" id="GO:0005975">
    <property type="term" value="P:carbohydrate metabolic process"/>
    <property type="evidence" value="ECO:0007669"/>
    <property type="project" value="InterPro"/>
</dbReference>